<keyword evidence="3" id="KW-0732">Signal</keyword>
<dbReference type="PROSITE" id="PS51155">
    <property type="entry name" value="CHIT_BIND_RR_2"/>
    <property type="match status" value="1"/>
</dbReference>
<dbReference type="PANTHER" id="PTHR10380:SF192">
    <property type="entry name" value="GEO02312P1"/>
    <property type="match status" value="1"/>
</dbReference>
<dbReference type="InterPro" id="IPR000618">
    <property type="entry name" value="Insect_cuticle"/>
</dbReference>
<evidence type="ECO:0000256" key="1">
    <source>
        <dbReference type="ARBA" id="ARBA00022460"/>
    </source>
</evidence>
<keyword evidence="5" id="KW-1185">Reference proteome</keyword>
<evidence type="ECO:0000256" key="3">
    <source>
        <dbReference type="SAM" id="SignalP"/>
    </source>
</evidence>
<keyword evidence="1 2" id="KW-0193">Cuticle</keyword>
<dbReference type="PROSITE" id="PS00233">
    <property type="entry name" value="CHIT_BIND_RR_1"/>
    <property type="match status" value="1"/>
</dbReference>
<dbReference type="InterPro" id="IPR031311">
    <property type="entry name" value="CHIT_BIND_RR_consensus"/>
</dbReference>
<dbReference type="EnsemblMetazoa" id="ENSAATROPT010419">
    <property type="protein sequence ID" value="ENSAATROPP009400"/>
    <property type="gene ID" value="ENSAATROPG008469"/>
</dbReference>
<organism evidence="4 5">
    <name type="scientific">Anopheles atroparvus</name>
    <name type="common">European mosquito</name>
    <dbReference type="NCBI Taxonomy" id="41427"/>
    <lineage>
        <taxon>Eukaryota</taxon>
        <taxon>Metazoa</taxon>
        <taxon>Ecdysozoa</taxon>
        <taxon>Arthropoda</taxon>
        <taxon>Hexapoda</taxon>
        <taxon>Insecta</taxon>
        <taxon>Pterygota</taxon>
        <taxon>Neoptera</taxon>
        <taxon>Endopterygota</taxon>
        <taxon>Diptera</taxon>
        <taxon>Nematocera</taxon>
        <taxon>Culicoidea</taxon>
        <taxon>Culicidae</taxon>
        <taxon>Anophelinae</taxon>
        <taxon>Anopheles</taxon>
    </lineage>
</organism>
<dbReference type="GO" id="GO:0062129">
    <property type="term" value="C:chitin-based extracellular matrix"/>
    <property type="evidence" value="ECO:0007669"/>
    <property type="project" value="TreeGrafter"/>
</dbReference>
<dbReference type="AlphaFoldDB" id="A0AAG5DEX1"/>
<dbReference type="GO" id="GO:0008010">
    <property type="term" value="F:structural constituent of chitin-based larval cuticle"/>
    <property type="evidence" value="ECO:0007669"/>
    <property type="project" value="TreeGrafter"/>
</dbReference>
<feature type="signal peptide" evidence="3">
    <location>
        <begin position="1"/>
        <end position="19"/>
    </location>
</feature>
<dbReference type="PANTHER" id="PTHR10380">
    <property type="entry name" value="CUTICLE PROTEIN"/>
    <property type="match status" value="1"/>
</dbReference>
<protein>
    <submittedName>
        <fullName evidence="4">Uncharacterized protein</fullName>
    </submittedName>
</protein>
<evidence type="ECO:0000313" key="5">
    <source>
        <dbReference type="Proteomes" id="UP000075880"/>
    </source>
</evidence>
<evidence type="ECO:0000256" key="2">
    <source>
        <dbReference type="PROSITE-ProRule" id="PRU00497"/>
    </source>
</evidence>
<reference evidence="4" key="1">
    <citation type="submission" date="2024-04" db="UniProtKB">
        <authorList>
            <consortium name="EnsemblMetazoa"/>
        </authorList>
    </citation>
    <scope>IDENTIFICATION</scope>
    <source>
        <strain evidence="4">EBRO</strain>
    </source>
</reference>
<dbReference type="Pfam" id="PF00379">
    <property type="entry name" value="Chitin_bind_4"/>
    <property type="match status" value="1"/>
</dbReference>
<dbReference type="Proteomes" id="UP000075880">
    <property type="component" value="Unassembled WGS sequence"/>
</dbReference>
<accession>A0AAG5DEX1</accession>
<feature type="chain" id="PRO_5042468935" evidence="3">
    <location>
        <begin position="20"/>
        <end position="128"/>
    </location>
</feature>
<proteinExistence type="predicted"/>
<sequence>MRLMLFTLLVAIALIETNGAPAQDVDPNLQNFLIEADDTEQSFSFRTKDGQAREETTSWENGKLVISGWYRYRAPDGVFYTVQYVADENGFQPLGAHLPGADPDPDKYDLSTPFAGGLSKTVLLSLTG</sequence>
<dbReference type="InterPro" id="IPR050468">
    <property type="entry name" value="Cuticle_Struct_Prot"/>
</dbReference>
<name>A0AAG5DEX1_ANOAO</name>
<evidence type="ECO:0000313" key="4">
    <source>
        <dbReference type="EnsemblMetazoa" id="ENSAATROPP009400"/>
    </source>
</evidence>